<evidence type="ECO:0000313" key="2">
    <source>
        <dbReference type="Proteomes" id="UP000236649"/>
    </source>
</evidence>
<dbReference type="Proteomes" id="UP000236649">
    <property type="component" value="Chromosome 5"/>
</dbReference>
<dbReference type="InterPro" id="IPR009078">
    <property type="entry name" value="Ferritin-like_SF"/>
</dbReference>
<dbReference type="Gene3D" id="1.20.1260.10">
    <property type="match status" value="1"/>
</dbReference>
<dbReference type="KEGG" id="phs:C2L64_50315"/>
<protein>
    <submittedName>
        <fullName evidence="1">Ferritin-like domain-containing protein</fullName>
    </submittedName>
</protein>
<dbReference type="AlphaFoldDB" id="A0AAN1JN28"/>
<organism evidence="1 2">
    <name type="scientific">Paraburkholderia hospita</name>
    <dbReference type="NCBI Taxonomy" id="169430"/>
    <lineage>
        <taxon>Bacteria</taxon>
        <taxon>Pseudomonadati</taxon>
        <taxon>Pseudomonadota</taxon>
        <taxon>Betaproteobacteria</taxon>
        <taxon>Burkholderiales</taxon>
        <taxon>Burkholderiaceae</taxon>
        <taxon>Paraburkholderia</taxon>
    </lineage>
</organism>
<dbReference type="InterPro" id="IPR047114">
    <property type="entry name" value="YciF"/>
</dbReference>
<dbReference type="EMBL" id="CP026109">
    <property type="protein sequence ID" value="AUT76428.1"/>
    <property type="molecule type" value="Genomic_DNA"/>
</dbReference>
<dbReference type="InterPro" id="IPR012347">
    <property type="entry name" value="Ferritin-like"/>
</dbReference>
<reference evidence="1 2" key="1">
    <citation type="submission" date="2018-01" db="EMBL/GenBank/DDBJ databases">
        <title>Species boundaries and ecological features among Paraburkholderia terrae DSMZ17804T, P. hospita DSMZ17164T and P. caribensis DSMZ13236T.</title>
        <authorList>
            <person name="Pratama A.A."/>
        </authorList>
    </citation>
    <scope>NUCLEOTIDE SEQUENCE [LARGE SCALE GENOMIC DNA]</scope>
    <source>
        <strain evidence="1 2">DSM 17164</strain>
    </source>
</reference>
<dbReference type="PANTHER" id="PTHR30565:SF9">
    <property type="entry name" value="PROTEIN YCIF"/>
    <property type="match status" value="1"/>
</dbReference>
<dbReference type="SUPFAM" id="SSF47240">
    <property type="entry name" value="Ferritin-like"/>
    <property type="match status" value="1"/>
</dbReference>
<dbReference type="InterPro" id="IPR010287">
    <property type="entry name" value="DUF892_YciF-like"/>
</dbReference>
<dbReference type="Pfam" id="PF05974">
    <property type="entry name" value="DUF892"/>
    <property type="match status" value="1"/>
</dbReference>
<evidence type="ECO:0000313" key="1">
    <source>
        <dbReference type="EMBL" id="AUT76428.1"/>
    </source>
</evidence>
<proteinExistence type="predicted"/>
<gene>
    <name evidence="1" type="ORF">C2L64_50315</name>
</gene>
<sequence>MAQRKTVDDLFVHMLSDIYSAEKRLTRALAKLSRAASDPQLSDAFKTHLEETQGQVERIDQVVEVSGIKLKRMKCVAMEGLIEEGDELIDEIEKGAVLDAGLVAAAQKVEHYEIAAYGSLCAIGKQLGLTEAVKLLKETLEEEKATDMKLTQFAERAGNVKARAALPPDVVGPMPRRRCRALISDQLASSAAAS</sequence>
<dbReference type="PANTHER" id="PTHR30565">
    <property type="entry name" value="PROTEIN YCIF"/>
    <property type="match status" value="1"/>
</dbReference>
<dbReference type="CDD" id="cd07909">
    <property type="entry name" value="YciF"/>
    <property type="match status" value="1"/>
</dbReference>
<name>A0AAN1JN28_9BURK</name>
<accession>A0AAN1JN28</accession>